<dbReference type="PANTHER" id="PTHR21622:SF0">
    <property type="entry name" value="COILED-COIL-HELIX-COILED-COIL-HELIX DOMAIN CONTAINING 4"/>
    <property type="match status" value="1"/>
</dbReference>
<evidence type="ECO:0000256" key="3">
    <source>
        <dbReference type="ARBA" id="ARBA00004164"/>
    </source>
</evidence>
<dbReference type="RefSeq" id="XP_022463323.1">
    <property type="nucleotide sequence ID" value="XM_022606648.1"/>
</dbReference>
<evidence type="ECO:0000256" key="14">
    <source>
        <dbReference type="ARBA" id="ARBA00023128"/>
    </source>
</evidence>
<evidence type="ECO:0000313" key="21">
    <source>
        <dbReference type="EMBL" id="CCK69077.1"/>
    </source>
</evidence>
<comment type="subcellular location">
    <subcellularLocation>
        <location evidence="3">Mitochondrion inner membrane</location>
        <topology evidence="3">Single-pass type II membrane protein</topology>
        <orientation evidence="3">Intermembrane side</orientation>
    </subcellularLocation>
</comment>
<keyword evidence="6" id="KW-0812">Transmembrane</keyword>
<feature type="compositionally biased region" description="Acidic residues" evidence="19">
    <location>
        <begin position="32"/>
        <end position="47"/>
    </location>
</feature>
<evidence type="ECO:0000256" key="12">
    <source>
        <dbReference type="ARBA" id="ARBA00023002"/>
    </source>
</evidence>
<feature type="region of interest" description="Disordered" evidence="19">
    <location>
        <begin position="145"/>
        <end position="238"/>
    </location>
</feature>
<dbReference type="GO" id="GO:0015035">
    <property type="term" value="F:protein-disulfide reductase activity"/>
    <property type="evidence" value="ECO:0007669"/>
    <property type="project" value="InterPro"/>
</dbReference>
<dbReference type="FunFam" id="1.10.287.2900:FF:000002">
    <property type="entry name" value="Mitochondrial intermembrane space import and assembly protein"/>
    <property type="match status" value="1"/>
</dbReference>
<protein>
    <recommendedName>
        <fullName evidence="4">Mitochondrial intermembrane space import and assembly protein 40</fullName>
    </recommendedName>
    <alternativeName>
        <fullName evidence="18">Mitochondrial import inner membrane translocase TIM40</fullName>
    </alternativeName>
</protein>
<evidence type="ECO:0000256" key="11">
    <source>
        <dbReference type="ARBA" id="ARBA00022989"/>
    </source>
</evidence>
<comment type="cofactor">
    <cofactor evidence="2">
        <name>Cu(2+)</name>
        <dbReference type="ChEBI" id="CHEBI:29036"/>
    </cofactor>
</comment>
<dbReference type="Proteomes" id="UP000006310">
    <property type="component" value="Chromosome 2"/>
</dbReference>
<dbReference type="PROSITE" id="PS51808">
    <property type="entry name" value="CHCH"/>
    <property type="match status" value="1"/>
</dbReference>
<keyword evidence="22" id="KW-1185">Reference proteome</keyword>
<evidence type="ECO:0000256" key="1">
    <source>
        <dbReference type="ARBA" id="ARBA00001947"/>
    </source>
</evidence>
<evidence type="ECO:0000256" key="9">
    <source>
        <dbReference type="ARBA" id="ARBA00022946"/>
    </source>
</evidence>
<evidence type="ECO:0000256" key="19">
    <source>
        <dbReference type="SAM" id="MobiDB-lite"/>
    </source>
</evidence>
<dbReference type="KEGG" id="kng:KNAG_0B06490"/>
<evidence type="ECO:0000256" key="6">
    <source>
        <dbReference type="ARBA" id="ARBA00022692"/>
    </source>
</evidence>
<dbReference type="Pfam" id="PF06747">
    <property type="entry name" value="CHCH"/>
    <property type="match status" value="1"/>
</dbReference>
<feature type="compositionally biased region" description="Low complexity" evidence="19">
    <location>
        <begin position="48"/>
        <end position="69"/>
    </location>
</feature>
<keyword evidence="5" id="KW-0813">Transport</keyword>
<dbReference type="GO" id="GO:0005758">
    <property type="term" value="C:mitochondrial intermembrane space"/>
    <property type="evidence" value="ECO:0007669"/>
    <property type="project" value="TreeGrafter"/>
</dbReference>
<evidence type="ECO:0000256" key="7">
    <source>
        <dbReference type="ARBA" id="ARBA00022792"/>
    </source>
</evidence>
<keyword evidence="11" id="KW-1133">Transmembrane helix</keyword>
<keyword evidence="12" id="KW-0560">Oxidoreductase</keyword>
<evidence type="ECO:0000256" key="17">
    <source>
        <dbReference type="ARBA" id="ARBA00023284"/>
    </source>
</evidence>
<feature type="region of interest" description="Disordered" evidence="19">
    <location>
        <begin position="1"/>
        <end position="90"/>
    </location>
</feature>
<evidence type="ECO:0000256" key="5">
    <source>
        <dbReference type="ARBA" id="ARBA00022448"/>
    </source>
</evidence>
<evidence type="ECO:0000256" key="16">
    <source>
        <dbReference type="ARBA" id="ARBA00023157"/>
    </source>
</evidence>
<keyword evidence="16" id="KW-1015">Disulfide bond</keyword>
<dbReference type="HOGENOM" id="CLU_1165980_0_0_1"/>
<gene>
    <name evidence="21" type="primary">KNAG0B06490</name>
    <name evidence="21" type="ordered locus">KNAG_0B06490</name>
</gene>
<evidence type="ECO:0000256" key="4">
    <source>
        <dbReference type="ARBA" id="ARBA00013714"/>
    </source>
</evidence>
<dbReference type="eggNOG" id="KOG4149">
    <property type="taxonomic scope" value="Eukaryota"/>
</dbReference>
<keyword evidence="14" id="KW-0496">Mitochondrion</keyword>
<dbReference type="InterPro" id="IPR010625">
    <property type="entry name" value="CHCH"/>
</dbReference>
<feature type="compositionally biased region" description="Acidic residues" evidence="19">
    <location>
        <begin position="224"/>
        <end position="238"/>
    </location>
</feature>
<dbReference type="GO" id="GO:0045041">
    <property type="term" value="P:protein import into mitochondrial intermembrane space"/>
    <property type="evidence" value="ECO:0007669"/>
    <property type="project" value="InterPro"/>
</dbReference>
<dbReference type="Gene3D" id="1.10.287.2900">
    <property type="match status" value="1"/>
</dbReference>
<evidence type="ECO:0000256" key="13">
    <source>
        <dbReference type="ARBA" id="ARBA00023010"/>
    </source>
</evidence>
<dbReference type="AlphaFoldDB" id="J7RVV1"/>
<dbReference type="GO" id="GO:0005743">
    <property type="term" value="C:mitochondrial inner membrane"/>
    <property type="evidence" value="ECO:0007669"/>
    <property type="project" value="UniProtKB-SubCell"/>
</dbReference>
<feature type="compositionally biased region" description="Low complexity" evidence="19">
    <location>
        <begin position="156"/>
        <end position="168"/>
    </location>
</feature>
<evidence type="ECO:0000256" key="15">
    <source>
        <dbReference type="ARBA" id="ARBA00023136"/>
    </source>
</evidence>
<comment type="cofactor">
    <cofactor evidence="1">
        <name>Zn(2+)</name>
        <dbReference type="ChEBI" id="CHEBI:29105"/>
    </cofactor>
</comment>
<reference evidence="21 22" key="1">
    <citation type="journal article" date="2011" name="Proc. Natl. Acad. Sci. U.S.A.">
        <title>Evolutionary erosion of yeast sex chromosomes by mating-type switching accidents.</title>
        <authorList>
            <person name="Gordon J.L."/>
            <person name="Armisen D."/>
            <person name="Proux-Wera E."/>
            <person name="Oheigeartaigh S.S."/>
            <person name="Byrne K.P."/>
            <person name="Wolfe K.H."/>
        </authorList>
    </citation>
    <scope>NUCLEOTIDE SEQUENCE [LARGE SCALE GENOMIC DNA]</scope>
    <source>
        <strain evidence="22">ATCC MYA-139 / BCRC 22969 / CBS 8797 / CCRC 22969 / KCTC 17520 / NBRC 10181 / NCYC 3082</strain>
    </source>
</reference>
<dbReference type="PANTHER" id="PTHR21622">
    <property type="entry name" value="COILED-COIL-HELIX-COILED-COIL-HELIX DOMAIN CONTAINING 4"/>
    <property type="match status" value="1"/>
</dbReference>
<evidence type="ECO:0000256" key="18">
    <source>
        <dbReference type="ARBA" id="ARBA00033150"/>
    </source>
</evidence>
<evidence type="ECO:0000256" key="10">
    <source>
        <dbReference type="ARBA" id="ARBA00022968"/>
    </source>
</evidence>
<organism evidence="21 22">
    <name type="scientific">Huiozyma naganishii (strain ATCC MYA-139 / BCRC 22969 / CBS 8797 / KCTC 17520 / NBRC 10181 / NCYC 3082 / Yp74L-3)</name>
    <name type="common">Yeast</name>
    <name type="synonym">Kazachstania naganishii</name>
    <dbReference type="NCBI Taxonomy" id="1071383"/>
    <lineage>
        <taxon>Eukaryota</taxon>
        <taxon>Fungi</taxon>
        <taxon>Dikarya</taxon>
        <taxon>Ascomycota</taxon>
        <taxon>Saccharomycotina</taxon>
        <taxon>Saccharomycetes</taxon>
        <taxon>Saccharomycetales</taxon>
        <taxon>Saccharomycetaceae</taxon>
        <taxon>Huiozyma</taxon>
    </lineage>
</organism>
<dbReference type="InterPro" id="IPR039289">
    <property type="entry name" value="CHCHD4"/>
</dbReference>
<keyword evidence="17" id="KW-0676">Redox-active center</keyword>
<keyword evidence="13" id="KW-0811">Translocation</keyword>
<feature type="domain" description="CHCH" evidence="20">
    <location>
        <begin position="104"/>
        <end position="139"/>
    </location>
</feature>
<evidence type="ECO:0000256" key="8">
    <source>
        <dbReference type="ARBA" id="ARBA00022927"/>
    </source>
</evidence>
<keyword evidence="15" id="KW-0472">Membrane</keyword>
<sequence>MLAAAYYATPKHLRPDFSKKVKQEQTPKEEPVQEEQPAEEPVQEEQPVDVSSEEPSSSEESTTETAEQLAETEEEVNKEGAYNPETGEINWDCPCLGGMAHGTCGEEFKEAFACFVYSDADPKGIDCVEKFQHMQDCFRAHPEEYAEQLKDEEEATAAAEAVGAAETPGEGDGSREDSTESFEVVAAPDKSPETDAEPVFQETDDILSSSDESTPDAELQTPTEELDPMEEVELTESS</sequence>
<dbReference type="GeneID" id="34524727"/>
<keyword evidence="10" id="KW-0735">Signal-anchor</keyword>
<feature type="compositionally biased region" description="Basic and acidic residues" evidence="19">
    <location>
        <begin position="13"/>
        <end position="31"/>
    </location>
</feature>
<dbReference type="EMBL" id="HE978315">
    <property type="protein sequence ID" value="CCK69077.1"/>
    <property type="molecule type" value="Genomic_DNA"/>
</dbReference>
<dbReference type="OrthoDB" id="7481291at2759"/>
<keyword evidence="8" id="KW-0653">Protein transport</keyword>
<proteinExistence type="predicted"/>
<reference evidence="22" key="2">
    <citation type="submission" date="2012-08" db="EMBL/GenBank/DDBJ databases">
        <title>Genome sequence of Kazachstania naganishii.</title>
        <authorList>
            <person name="Gordon J.L."/>
            <person name="Armisen D."/>
            <person name="Proux-Wera E."/>
            <person name="OhEigeartaigh S.S."/>
            <person name="Byrne K.P."/>
            <person name="Wolfe K.H."/>
        </authorList>
    </citation>
    <scope>NUCLEOTIDE SEQUENCE [LARGE SCALE GENOMIC DNA]</scope>
    <source>
        <strain evidence="22">ATCC MYA-139 / BCRC 22969 / CBS 8797 / CCRC 22969 / KCTC 17520 / NBRC 10181 / NCYC 3082</strain>
    </source>
</reference>
<evidence type="ECO:0000313" key="22">
    <source>
        <dbReference type="Proteomes" id="UP000006310"/>
    </source>
</evidence>
<keyword evidence="9" id="KW-0809">Transit peptide</keyword>
<name>J7RVV1_HUIN7</name>
<evidence type="ECO:0000259" key="20">
    <source>
        <dbReference type="Pfam" id="PF06747"/>
    </source>
</evidence>
<accession>J7RVV1</accession>
<evidence type="ECO:0000256" key="2">
    <source>
        <dbReference type="ARBA" id="ARBA00001973"/>
    </source>
</evidence>
<keyword evidence="7" id="KW-0999">Mitochondrion inner membrane</keyword>
<dbReference type="STRING" id="1071383.J7RVV1"/>